<gene>
    <name evidence="7" type="ORF">E9232_002896</name>
</gene>
<name>A0ABU1JP27_9PROT</name>
<evidence type="ECO:0000256" key="2">
    <source>
        <dbReference type="ARBA" id="ARBA00023235"/>
    </source>
</evidence>
<dbReference type="RefSeq" id="WP_309794843.1">
    <property type="nucleotide sequence ID" value="NZ_JAVDPW010000004.1"/>
</dbReference>
<keyword evidence="8" id="KW-1185">Reference proteome</keyword>
<comment type="similarity">
    <text evidence="1 5">Belongs to the pseudouridine synthase RluA family.</text>
</comment>
<dbReference type="InterPro" id="IPR006224">
    <property type="entry name" value="PsdUridine_synth_RluA-like_CS"/>
</dbReference>
<comment type="caution">
    <text evidence="7">The sequence shown here is derived from an EMBL/GenBank/DDBJ whole genome shotgun (WGS) entry which is preliminary data.</text>
</comment>
<dbReference type="Proteomes" id="UP001262410">
    <property type="component" value="Unassembled WGS sequence"/>
</dbReference>
<dbReference type="Gene3D" id="3.30.2350.10">
    <property type="entry name" value="Pseudouridine synthase"/>
    <property type="match status" value="1"/>
</dbReference>
<evidence type="ECO:0000256" key="3">
    <source>
        <dbReference type="ARBA" id="ARBA00036882"/>
    </source>
</evidence>
<dbReference type="PANTHER" id="PTHR21600:SF44">
    <property type="entry name" value="RIBOSOMAL LARGE SUBUNIT PSEUDOURIDINE SYNTHASE D"/>
    <property type="match status" value="1"/>
</dbReference>
<dbReference type="Pfam" id="PF00849">
    <property type="entry name" value="PseudoU_synth_2"/>
    <property type="match status" value="1"/>
</dbReference>
<organism evidence="7 8">
    <name type="scientific">Inquilinus ginsengisoli</name>
    <dbReference type="NCBI Taxonomy" id="363840"/>
    <lineage>
        <taxon>Bacteria</taxon>
        <taxon>Pseudomonadati</taxon>
        <taxon>Pseudomonadota</taxon>
        <taxon>Alphaproteobacteria</taxon>
        <taxon>Rhodospirillales</taxon>
        <taxon>Rhodospirillaceae</taxon>
        <taxon>Inquilinus</taxon>
    </lineage>
</organism>
<keyword evidence="2 5" id="KW-0413">Isomerase</keyword>
<dbReference type="InterPro" id="IPR006145">
    <property type="entry name" value="PsdUridine_synth_RsuA/RluA"/>
</dbReference>
<dbReference type="PROSITE" id="PS01129">
    <property type="entry name" value="PSI_RLU"/>
    <property type="match status" value="1"/>
</dbReference>
<proteinExistence type="inferred from homology"/>
<accession>A0ABU1JP27</accession>
<evidence type="ECO:0000313" key="7">
    <source>
        <dbReference type="EMBL" id="MDR6290375.1"/>
    </source>
</evidence>
<dbReference type="EC" id="5.4.99.-" evidence="5"/>
<dbReference type="SUPFAM" id="SSF55120">
    <property type="entry name" value="Pseudouridine synthase"/>
    <property type="match status" value="1"/>
</dbReference>
<dbReference type="InterPro" id="IPR006225">
    <property type="entry name" value="PsdUridine_synth_RluC/D"/>
</dbReference>
<feature type="domain" description="RNA-binding S4" evidence="6">
    <location>
        <begin position="49"/>
        <end position="110"/>
    </location>
</feature>
<keyword evidence="4" id="KW-0694">RNA-binding</keyword>
<dbReference type="EMBL" id="JAVDPW010000004">
    <property type="protein sequence ID" value="MDR6290375.1"/>
    <property type="molecule type" value="Genomic_DNA"/>
</dbReference>
<comment type="function">
    <text evidence="5">Responsible for synthesis of pseudouridine from uracil.</text>
</comment>
<dbReference type="InterPro" id="IPR036986">
    <property type="entry name" value="S4_RNA-bd_sf"/>
</dbReference>
<sequence>MITTSIAQTVIFTARNEPASRRTRTPLSLDEPIPVTAIPVTIGPDAAGERLDRALAVAVPDLSRSRLQALIAAGCVWEGERTVEDASVKVKPGQAFEIRVPPPVAAEPAAQAIHLEIVYEDPHLIVIDKPAGLVVHPAAGNPDGTLVNALLAHCGGELSGIGGVARPGIVHRLDKETSGLMVAAKTDAAHKALSAQFADRTLSRTYLALVWGRPNPSAGAIEGAIGRDPRDRKRMAIVKAGGKAARTHYKVLRPAGLEASLVACRLDTGRTHQIRVHMTSIGHPLIGDQVYGRRPRSAIGSDVARSFPRQALHAAKLRFRHPADQNELEFTRPLPGDMRDLLVSLAGEDRIPDY</sequence>
<evidence type="ECO:0000256" key="5">
    <source>
        <dbReference type="RuleBase" id="RU362028"/>
    </source>
</evidence>
<dbReference type="GO" id="GO:0160140">
    <property type="term" value="F:23S rRNA pseudouridine(1911/1915/1917) synthase activity"/>
    <property type="evidence" value="ECO:0007669"/>
    <property type="project" value="UniProtKB-EC"/>
</dbReference>
<comment type="catalytic activity">
    <reaction evidence="5">
        <text>a uridine in RNA = a pseudouridine in RNA</text>
        <dbReference type="Rhea" id="RHEA:48348"/>
        <dbReference type="Rhea" id="RHEA-COMP:12068"/>
        <dbReference type="Rhea" id="RHEA-COMP:12069"/>
        <dbReference type="ChEBI" id="CHEBI:65314"/>
        <dbReference type="ChEBI" id="CHEBI:65315"/>
    </reaction>
</comment>
<dbReference type="InterPro" id="IPR002942">
    <property type="entry name" value="S4_RNA-bd"/>
</dbReference>
<dbReference type="SUPFAM" id="SSF55174">
    <property type="entry name" value="Alpha-L RNA-binding motif"/>
    <property type="match status" value="1"/>
</dbReference>
<dbReference type="CDD" id="cd02869">
    <property type="entry name" value="PseudoU_synth_RluA_like"/>
    <property type="match status" value="1"/>
</dbReference>
<dbReference type="PANTHER" id="PTHR21600">
    <property type="entry name" value="MITOCHONDRIAL RNA PSEUDOURIDINE SYNTHASE"/>
    <property type="match status" value="1"/>
</dbReference>
<dbReference type="InterPro" id="IPR020103">
    <property type="entry name" value="PsdUridine_synth_cat_dom_sf"/>
</dbReference>
<evidence type="ECO:0000259" key="6">
    <source>
        <dbReference type="SMART" id="SM00363"/>
    </source>
</evidence>
<dbReference type="SMART" id="SM00363">
    <property type="entry name" value="S4"/>
    <property type="match status" value="1"/>
</dbReference>
<dbReference type="PROSITE" id="PS50889">
    <property type="entry name" value="S4"/>
    <property type="match status" value="1"/>
</dbReference>
<dbReference type="CDD" id="cd00165">
    <property type="entry name" value="S4"/>
    <property type="match status" value="1"/>
</dbReference>
<dbReference type="NCBIfam" id="TIGR00005">
    <property type="entry name" value="rluA_subfam"/>
    <property type="match status" value="1"/>
</dbReference>
<evidence type="ECO:0000313" key="8">
    <source>
        <dbReference type="Proteomes" id="UP001262410"/>
    </source>
</evidence>
<protein>
    <recommendedName>
        <fullName evidence="5">Pseudouridine synthase</fullName>
        <ecNumber evidence="5">5.4.99.-</ecNumber>
    </recommendedName>
</protein>
<dbReference type="Gene3D" id="3.10.290.10">
    <property type="entry name" value="RNA-binding S4 domain"/>
    <property type="match status" value="1"/>
</dbReference>
<dbReference type="InterPro" id="IPR050188">
    <property type="entry name" value="RluA_PseudoU_synthase"/>
</dbReference>
<evidence type="ECO:0000256" key="1">
    <source>
        <dbReference type="ARBA" id="ARBA00010876"/>
    </source>
</evidence>
<comment type="catalytic activity">
    <reaction evidence="3">
        <text>uridine(1911/1915/1917) in 23S rRNA = pseudouridine(1911/1915/1917) in 23S rRNA</text>
        <dbReference type="Rhea" id="RHEA:42524"/>
        <dbReference type="Rhea" id="RHEA-COMP:10097"/>
        <dbReference type="Rhea" id="RHEA-COMP:10098"/>
        <dbReference type="ChEBI" id="CHEBI:65314"/>
        <dbReference type="ChEBI" id="CHEBI:65315"/>
        <dbReference type="EC" id="5.4.99.23"/>
    </reaction>
</comment>
<reference evidence="7 8" key="1">
    <citation type="submission" date="2023-07" db="EMBL/GenBank/DDBJ databases">
        <title>Sorghum-associated microbial communities from plants grown in Nebraska, USA.</title>
        <authorList>
            <person name="Schachtman D."/>
        </authorList>
    </citation>
    <scope>NUCLEOTIDE SEQUENCE [LARGE SCALE GENOMIC DNA]</scope>
    <source>
        <strain evidence="7 8">584</strain>
    </source>
</reference>
<evidence type="ECO:0000256" key="4">
    <source>
        <dbReference type="PROSITE-ProRule" id="PRU00182"/>
    </source>
</evidence>